<sequence length="106" mass="11333">MKKFLKSNLHYLIVAGMFILIREVGMASSSDMPFVGPLEEIMLAITGPVAKYLAIICVAGCGLAMSFGEMGGAMKRLVNIVFGISIVFAAVSWVPTFFSFSGGVNF</sequence>
<protein>
    <submittedName>
        <fullName evidence="2">Conjugal transfer protein TrbC</fullName>
    </submittedName>
</protein>
<feature type="transmembrane region" description="Helical" evidence="1">
    <location>
        <begin position="41"/>
        <end position="65"/>
    </location>
</feature>
<dbReference type="RefSeq" id="WP_013389280.1">
    <property type="nucleotide sequence ID" value="NC_014634.1"/>
</dbReference>
<dbReference type="Pfam" id="PF04956">
    <property type="entry name" value="TrbC"/>
    <property type="match status" value="1"/>
</dbReference>
<dbReference type="KEGG" id="ipo:Ilyop_2881"/>
<accession>E3HE16</accession>
<dbReference type="eggNOG" id="COG3838">
    <property type="taxonomic scope" value="Bacteria"/>
</dbReference>
<keyword evidence="3" id="KW-1185">Reference proteome</keyword>
<proteinExistence type="predicted"/>
<keyword evidence="2" id="KW-0614">Plasmid</keyword>
<dbReference type="EMBL" id="CP002283">
    <property type="protein sequence ID" value="ADO84628.1"/>
    <property type="molecule type" value="Genomic_DNA"/>
</dbReference>
<feature type="transmembrane region" description="Helical" evidence="1">
    <location>
        <begin position="77"/>
        <end position="98"/>
    </location>
</feature>
<reference evidence="2 3" key="1">
    <citation type="journal article" date="2010" name="Stand. Genomic Sci.">
        <title>Complete genome sequence of Ilyobacter polytropus type strain (CuHbu1).</title>
        <authorList>
            <person name="Sikorski J."/>
            <person name="Chertkov O."/>
            <person name="Lapidus A."/>
            <person name="Nolan M."/>
            <person name="Lucas S."/>
            <person name="Del Rio T.G."/>
            <person name="Tice H."/>
            <person name="Cheng J.F."/>
            <person name="Tapia R."/>
            <person name="Han C."/>
            <person name="Goodwin L."/>
            <person name="Pitluck S."/>
            <person name="Liolios K."/>
            <person name="Ivanova N."/>
            <person name="Mavromatis K."/>
            <person name="Mikhailova N."/>
            <person name="Pati A."/>
            <person name="Chen A."/>
            <person name="Palaniappan K."/>
            <person name="Land M."/>
            <person name="Hauser L."/>
            <person name="Chang Y.J."/>
            <person name="Jeffries C.D."/>
            <person name="Brambilla E."/>
            <person name="Yasawong M."/>
            <person name="Rohde M."/>
            <person name="Pukall R."/>
            <person name="Spring S."/>
            <person name="Goker M."/>
            <person name="Woyke T."/>
            <person name="Bristow J."/>
            <person name="Eisen J.A."/>
            <person name="Markowitz V."/>
            <person name="Hugenholtz P."/>
            <person name="Kyrpides N.C."/>
            <person name="Klenk H.P."/>
        </authorList>
    </citation>
    <scope>NUCLEOTIDE SEQUENCE [LARGE SCALE GENOMIC DNA]</scope>
    <source>
        <strain evidence="3">ATCC 51220 / DSM 2926 / LMG 16218 / CuHBu1</strain>
        <plasmid evidence="3">pILYOP02</plasmid>
    </source>
</reference>
<keyword evidence="1" id="KW-0472">Membrane</keyword>
<keyword evidence="1" id="KW-1133">Transmembrane helix</keyword>
<keyword evidence="1" id="KW-0812">Transmembrane</keyword>
<gene>
    <name evidence="2" type="ordered locus">Ilyop_2881</name>
</gene>
<organism evidence="2 3">
    <name type="scientific">Ilyobacter polytropus (strain ATCC 51220 / DSM 2926 / LMG 16218 / CuHBu1)</name>
    <dbReference type="NCBI Taxonomy" id="572544"/>
    <lineage>
        <taxon>Bacteria</taxon>
        <taxon>Fusobacteriati</taxon>
        <taxon>Fusobacteriota</taxon>
        <taxon>Fusobacteriia</taxon>
        <taxon>Fusobacteriales</taxon>
        <taxon>Fusobacteriaceae</taxon>
        <taxon>Ilyobacter</taxon>
    </lineage>
</organism>
<dbReference type="InterPro" id="IPR007039">
    <property type="entry name" value="TrbC/VirB2"/>
</dbReference>
<dbReference type="AlphaFoldDB" id="E3HE16"/>
<feature type="transmembrane region" description="Helical" evidence="1">
    <location>
        <begin position="9"/>
        <end position="29"/>
    </location>
</feature>
<name>E3HE16_ILYPC</name>
<evidence type="ECO:0000313" key="2">
    <source>
        <dbReference type="EMBL" id="ADO84628.1"/>
    </source>
</evidence>
<dbReference type="Proteomes" id="UP000006875">
    <property type="component" value="Plasmid pILYOP02"/>
</dbReference>
<dbReference type="OrthoDB" id="9814329at2"/>
<dbReference type="HOGENOM" id="CLU_143299_2_0_0"/>
<evidence type="ECO:0000313" key="3">
    <source>
        <dbReference type="Proteomes" id="UP000006875"/>
    </source>
</evidence>
<geneLocation type="plasmid" evidence="2 3">
    <name>pILYOP02</name>
</geneLocation>
<dbReference type="TCDB" id="3.A.7.4.2">
    <property type="family name" value="the type iv (conjugal dna-protein transfer or virb) secretory pathway (ivsp) family"/>
</dbReference>
<evidence type="ECO:0000256" key="1">
    <source>
        <dbReference type="SAM" id="Phobius"/>
    </source>
</evidence>